<sequence>MKVTAIIPDDLISEAMELSKAITITEALKIALISYIRSQKIKELGESILSEPLEFRCTAQELRELNRK</sequence>
<gene>
    <name evidence="1" type="ORF">SAMN05444412_103325</name>
</gene>
<dbReference type="RefSeq" id="WP_019597282.1">
    <property type="nucleotide sequence ID" value="NZ_FNQC01000003.1"/>
</dbReference>
<keyword evidence="2" id="KW-1185">Reference proteome</keyword>
<name>A0A1H3NMC8_9BACT</name>
<evidence type="ECO:0000313" key="1">
    <source>
        <dbReference type="EMBL" id="SDY90062.1"/>
    </source>
</evidence>
<evidence type="ECO:0000313" key="2">
    <source>
        <dbReference type="Proteomes" id="UP000199663"/>
    </source>
</evidence>
<dbReference type="Proteomes" id="UP000199663">
    <property type="component" value="Unassembled WGS sequence"/>
</dbReference>
<comment type="caution">
    <text evidence="1">The sequence shown here is derived from an EMBL/GenBank/DDBJ whole genome shotgun (WGS) entry which is preliminary data.</text>
</comment>
<dbReference type="Pfam" id="PF09957">
    <property type="entry name" value="VapB_antitoxin"/>
    <property type="match status" value="1"/>
</dbReference>
<reference evidence="1 2" key="1">
    <citation type="submission" date="2016-10" db="EMBL/GenBank/DDBJ databases">
        <authorList>
            <person name="Varghese N."/>
            <person name="Submissions S."/>
        </authorList>
    </citation>
    <scope>NUCLEOTIDE SEQUENCE [LARGE SCALE GENOMIC DNA]</scope>
    <source>
        <strain evidence="1 2">DSM 17997</strain>
    </source>
</reference>
<protein>
    <submittedName>
        <fullName evidence="1">Antitoxin of type II TA system, VapB</fullName>
    </submittedName>
</protein>
<proteinExistence type="predicted"/>
<accession>A0A1H3NMC8</accession>
<dbReference type="EMBL" id="FNQC01000003">
    <property type="protein sequence ID" value="SDY90062.1"/>
    <property type="molecule type" value="Genomic_DNA"/>
</dbReference>
<organism evidence="1 2">
    <name type="scientific">Rhodonellum ikkaensis</name>
    <dbReference type="NCBI Taxonomy" id="336829"/>
    <lineage>
        <taxon>Bacteria</taxon>
        <taxon>Pseudomonadati</taxon>
        <taxon>Bacteroidota</taxon>
        <taxon>Cytophagia</taxon>
        <taxon>Cytophagales</taxon>
        <taxon>Cytophagaceae</taxon>
        <taxon>Rhodonellum</taxon>
    </lineage>
</organism>
<dbReference type="InterPro" id="IPR019239">
    <property type="entry name" value="VapB_antitoxin"/>
</dbReference>